<feature type="transmembrane region" description="Helical" evidence="9">
    <location>
        <begin position="130"/>
        <end position="148"/>
    </location>
</feature>
<evidence type="ECO:0000313" key="11">
    <source>
        <dbReference type="EMBL" id="NAW12935.1"/>
    </source>
</evidence>
<dbReference type="PANTHER" id="PTHR35011">
    <property type="entry name" value="2,3-DIKETO-L-GULONATE TRAP TRANSPORTER SMALL PERMEASE PROTEIN YIAM"/>
    <property type="match status" value="1"/>
</dbReference>
<proteinExistence type="inferred from homology"/>
<keyword evidence="3" id="KW-1003">Cell membrane</keyword>
<dbReference type="RefSeq" id="WP_161423294.1">
    <property type="nucleotide sequence ID" value="NZ_JARWMY010000004.1"/>
</dbReference>
<comment type="subunit">
    <text evidence="9">The complex comprises the extracytoplasmic solute receptor protein and the two transmembrane proteins.</text>
</comment>
<dbReference type="GO" id="GO:0015740">
    <property type="term" value="P:C4-dicarboxylate transport"/>
    <property type="evidence" value="ECO:0007669"/>
    <property type="project" value="TreeGrafter"/>
</dbReference>
<evidence type="ECO:0000256" key="8">
    <source>
        <dbReference type="ARBA" id="ARBA00038436"/>
    </source>
</evidence>
<keyword evidence="4 9" id="KW-0997">Cell inner membrane</keyword>
<feature type="transmembrane region" description="Helical" evidence="9">
    <location>
        <begin position="12"/>
        <end position="37"/>
    </location>
</feature>
<evidence type="ECO:0000313" key="12">
    <source>
        <dbReference type="Proteomes" id="UP000448235"/>
    </source>
</evidence>
<keyword evidence="7 9" id="KW-0472">Membrane</keyword>
<dbReference type="InterPro" id="IPR055348">
    <property type="entry name" value="DctQ"/>
</dbReference>
<dbReference type="GO" id="GO:0022857">
    <property type="term" value="F:transmembrane transporter activity"/>
    <property type="evidence" value="ECO:0007669"/>
    <property type="project" value="UniProtKB-UniRule"/>
</dbReference>
<accession>A0A7X4VZJ7</accession>
<comment type="function">
    <text evidence="9">Part of the tripartite ATP-independent periplasmic (TRAP) transport system.</text>
</comment>
<dbReference type="InterPro" id="IPR007387">
    <property type="entry name" value="TRAP_DctQ"/>
</dbReference>
<keyword evidence="12" id="KW-1185">Reference proteome</keyword>
<evidence type="ECO:0000256" key="9">
    <source>
        <dbReference type="RuleBase" id="RU369079"/>
    </source>
</evidence>
<evidence type="ECO:0000256" key="1">
    <source>
        <dbReference type="ARBA" id="ARBA00004429"/>
    </source>
</evidence>
<evidence type="ECO:0000256" key="4">
    <source>
        <dbReference type="ARBA" id="ARBA00022519"/>
    </source>
</evidence>
<evidence type="ECO:0000256" key="6">
    <source>
        <dbReference type="ARBA" id="ARBA00022989"/>
    </source>
</evidence>
<comment type="subcellular location">
    <subcellularLocation>
        <location evidence="1 9">Cell inner membrane</location>
        <topology evidence="1 9">Multi-pass membrane protein</topology>
    </subcellularLocation>
</comment>
<evidence type="ECO:0000256" key="3">
    <source>
        <dbReference type="ARBA" id="ARBA00022475"/>
    </source>
</evidence>
<dbReference type="GO" id="GO:0005886">
    <property type="term" value="C:plasma membrane"/>
    <property type="evidence" value="ECO:0007669"/>
    <property type="project" value="UniProtKB-SubCell"/>
</dbReference>
<sequence>MLKWLYKHLDEYIEIYLASVALVIFTSLVIFQVVMRYVFNSPPAWSEEIARYSLVWFVYLSGSYAIKYQRHVKFSVIVDFIGRKFPLLQRIISLAVFLAWLAFLVYMFTLSNEMVSRQIMTGQLSPGSQIPMYLVYIGLPLGLFLMSFRVSQHAVRSFLDMIRNPFSPIPPSQSEVD</sequence>
<gene>
    <name evidence="11" type="ORF">GRB80_08755</name>
</gene>
<keyword evidence="2 9" id="KW-0813">Transport</keyword>
<keyword evidence="6 9" id="KW-1133">Transmembrane helix</keyword>
<name>A0A7X4VZJ7_9GAMM</name>
<dbReference type="AlphaFoldDB" id="A0A7X4VZJ7"/>
<dbReference type="Proteomes" id="UP000448235">
    <property type="component" value="Unassembled WGS sequence"/>
</dbReference>
<dbReference type="Pfam" id="PF04290">
    <property type="entry name" value="DctQ"/>
    <property type="match status" value="1"/>
</dbReference>
<evidence type="ECO:0000256" key="2">
    <source>
        <dbReference type="ARBA" id="ARBA00022448"/>
    </source>
</evidence>
<evidence type="ECO:0000259" key="10">
    <source>
        <dbReference type="Pfam" id="PF04290"/>
    </source>
</evidence>
<feature type="transmembrane region" description="Helical" evidence="9">
    <location>
        <begin position="49"/>
        <end position="66"/>
    </location>
</feature>
<comment type="caution">
    <text evidence="11">The sequence shown here is derived from an EMBL/GenBank/DDBJ whole genome shotgun (WGS) entry which is preliminary data.</text>
</comment>
<keyword evidence="5 9" id="KW-0812">Transmembrane</keyword>
<feature type="transmembrane region" description="Helical" evidence="9">
    <location>
        <begin position="87"/>
        <end position="110"/>
    </location>
</feature>
<dbReference type="EMBL" id="WUTS01000001">
    <property type="protein sequence ID" value="NAW12935.1"/>
    <property type="molecule type" value="Genomic_DNA"/>
</dbReference>
<comment type="similarity">
    <text evidence="8 9">Belongs to the TRAP transporter small permease family.</text>
</comment>
<evidence type="ECO:0000256" key="7">
    <source>
        <dbReference type="ARBA" id="ARBA00023136"/>
    </source>
</evidence>
<dbReference type="PANTHER" id="PTHR35011:SF2">
    <property type="entry name" value="2,3-DIKETO-L-GULONATE TRAP TRANSPORTER SMALL PERMEASE PROTEIN YIAM"/>
    <property type="match status" value="1"/>
</dbReference>
<evidence type="ECO:0000256" key="5">
    <source>
        <dbReference type="ARBA" id="ARBA00022692"/>
    </source>
</evidence>
<organism evidence="11 12">
    <name type="scientific">Halomonas icarae</name>
    <dbReference type="NCBI Taxonomy" id="2691040"/>
    <lineage>
        <taxon>Bacteria</taxon>
        <taxon>Pseudomonadati</taxon>
        <taxon>Pseudomonadota</taxon>
        <taxon>Gammaproteobacteria</taxon>
        <taxon>Oceanospirillales</taxon>
        <taxon>Halomonadaceae</taxon>
        <taxon>Halomonas</taxon>
    </lineage>
</organism>
<protein>
    <recommendedName>
        <fullName evidence="9">TRAP transporter small permease protein</fullName>
    </recommendedName>
</protein>
<feature type="domain" description="Tripartite ATP-independent periplasmic transporters DctQ component" evidence="10">
    <location>
        <begin position="27"/>
        <end position="158"/>
    </location>
</feature>
<reference evidence="11 12" key="1">
    <citation type="submission" date="2019-12" db="EMBL/GenBank/DDBJ databases">
        <title>Draft genome sequencing of Halomonas icarensis D1-1.</title>
        <authorList>
            <person name="Pandiyan K."/>
            <person name="Kushwaha P."/>
            <person name="Gowdham M."/>
            <person name="Chakdar H."/>
            <person name="Singh A."/>
            <person name="Kumar M."/>
            <person name="Saxena A.K."/>
        </authorList>
    </citation>
    <scope>NUCLEOTIDE SEQUENCE [LARGE SCALE GENOMIC DNA]</scope>
    <source>
        <strain evidence="11 12">D1-1</strain>
    </source>
</reference>